<sequence length="65" mass="7070">MWQKFLTDARVPGVIAASGVEFLTVINCPGKFMIDPSHDETAVPTRMLPNGLPVLVDTTKLLSMV</sequence>
<protein>
    <submittedName>
        <fullName evidence="1">Uncharacterized protein</fullName>
    </submittedName>
</protein>
<organism evidence="1 2">
    <name type="scientific">Desulfopila aestuarii DSM 18488</name>
    <dbReference type="NCBI Taxonomy" id="1121416"/>
    <lineage>
        <taxon>Bacteria</taxon>
        <taxon>Pseudomonadati</taxon>
        <taxon>Thermodesulfobacteriota</taxon>
        <taxon>Desulfobulbia</taxon>
        <taxon>Desulfobulbales</taxon>
        <taxon>Desulfocapsaceae</taxon>
        <taxon>Desulfopila</taxon>
    </lineage>
</organism>
<keyword evidence="2" id="KW-1185">Reference proteome</keyword>
<dbReference type="AlphaFoldDB" id="A0A1M7YH95"/>
<name>A0A1M7YH95_9BACT</name>
<dbReference type="Proteomes" id="UP000184603">
    <property type="component" value="Unassembled WGS sequence"/>
</dbReference>
<accession>A0A1M7YH95</accession>
<dbReference type="EMBL" id="FRFE01000029">
    <property type="protein sequence ID" value="SHO51888.1"/>
    <property type="molecule type" value="Genomic_DNA"/>
</dbReference>
<proteinExistence type="predicted"/>
<evidence type="ECO:0000313" key="2">
    <source>
        <dbReference type="Proteomes" id="UP000184603"/>
    </source>
</evidence>
<reference evidence="1 2" key="1">
    <citation type="submission" date="2016-12" db="EMBL/GenBank/DDBJ databases">
        <authorList>
            <person name="Song W.-J."/>
            <person name="Kurnit D.M."/>
        </authorList>
    </citation>
    <scope>NUCLEOTIDE SEQUENCE [LARGE SCALE GENOMIC DNA]</scope>
    <source>
        <strain evidence="1 2">DSM 18488</strain>
    </source>
</reference>
<evidence type="ECO:0000313" key="1">
    <source>
        <dbReference type="EMBL" id="SHO51888.1"/>
    </source>
</evidence>
<gene>
    <name evidence="1" type="ORF">SAMN02745220_04270</name>
</gene>